<dbReference type="OrthoDB" id="10063692at2759"/>
<dbReference type="Gene3D" id="3.90.70.40">
    <property type="match status" value="1"/>
</dbReference>
<gene>
    <name evidence="15" type="ORF">JAAARDRAFT_35182</name>
</gene>
<comment type="caution">
    <text evidence="12">Lacks conserved residue(s) required for the propagation of feature annotation.</text>
</comment>
<evidence type="ECO:0000256" key="7">
    <source>
        <dbReference type="ARBA" id="ARBA00022807"/>
    </source>
</evidence>
<evidence type="ECO:0000256" key="4">
    <source>
        <dbReference type="ARBA" id="ARBA00022670"/>
    </source>
</evidence>
<keyword evidence="8" id="KW-0805">Transcription regulation</keyword>
<keyword evidence="6" id="KW-0378">Hydrolase</keyword>
<sequence>MAGFQNLIHMIYHEKQEPGSALCAQHALNNLLQGSYFTVMDLSAIAGSLDVLEESYHPNTEGRPSINMDDTGFFSIQVLENALEVWGLSLLRWRSEAMRPYQQKPHTQLAFILNLEEHWFTLRRFGRASADMDADTGNGHWFNLNSFLESPEWVSKTYLGMTLQQAEAEGYAVFAVTQRNIEGELALSRTGADELAASLPEPSTSAGFRLSTSREARASGPSAPHSALAGFEDEDMELQAALQASLMGGAADELLVPEEPQRPLGGFPGVGGQMPQRSGSGSGTRTPRQRMPGSFGDETGRLGGGGEPIARETDPVAASMARNRALMERMRREQEMALREGYDEEIARIEATAALHRQNVTQPQRQPGASRPVEDDDEMLRRAIEESRALAEGREASLDEEIEENMDVDVNRDAPRIWMPPSAPAPANPAAEFEEAGWEEVPEAHRVYDDDDEQLQAALRASLETVPEGFRIPEEQPLPPRQPPVASTTSPAPVPTQSSRLVETTKSDEEDSELEYSELESEADSSSAAAVLPPAEEMSMEEIRRRRLARFGA</sequence>
<accession>A0A067PUE3</accession>
<evidence type="ECO:0000256" key="9">
    <source>
        <dbReference type="ARBA" id="ARBA00023163"/>
    </source>
</evidence>
<name>A0A067PUE3_9AGAM</name>
<dbReference type="InterPro" id="IPR003903">
    <property type="entry name" value="UIM_dom"/>
</dbReference>
<dbReference type="PRINTS" id="PR01233">
    <property type="entry name" value="JOSEPHIN"/>
</dbReference>
<dbReference type="Gene3D" id="1.10.287.10">
    <property type="entry name" value="S15/NS1, RNA-binding"/>
    <property type="match status" value="1"/>
</dbReference>
<keyword evidence="16" id="KW-1185">Reference proteome</keyword>
<feature type="compositionally biased region" description="Polar residues" evidence="13">
    <location>
        <begin position="275"/>
        <end position="286"/>
    </location>
</feature>
<dbReference type="EC" id="3.4.19.12" evidence="3"/>
<feature type="active site" evidence="11">
    <location>
        <position position="145"/>
    </location>
</feature>
<dbReference type="PROSITE" id="PS50330">
    <property type="entry name" value="UIM"/>
    <property type="match status" value="2"/>
</dbReference>
<evidence type="ECO:0000256" key="12">
    <source>
        <dbReference type="PROSITE-ProRule" id="PRU00331"/>
    </source>
</evidence>
<comment type="subcellular location">
    <subcellularLocation>
        <location evidence="2">Nucleus</location>
    </subcellularLocation>
</comment>
<dbReference type="SMART" id="SM00726">
    <property type="entry name" value="UIM"/>
    <property type="match status" value="3"/>
</dbReference>
<proteinExistence type="predicted"/>
<feature type="active site" description="Nucleophile" evidence="11">
    <location>
        <position position="23"/>
    </location>
</feature>
<keyword evidence="7" id="KW-0788">Thiol protease</keyword>
<comment type="catalytic activity">
    <reaction evidence="1">
        <text>Thiol-dependent hydrolysis of ester, thioester, amide, peptide and isopeptide bonds formed by the C-terminal Gly of ubiquitin (a 76-residue protein attached to proteins as an intracellular targeting signal).</text>
        <dbReference type="EC" id="3.4.19.12"/>
    </reaction>
</comment>
<feature type="compositionally biased region" description="Polar residues" evidence="13">
    <location>
        <begin position="201"/>
        <end position="211"/>
    </location>
</feature>
<dbReference type="HOGENOM" id="CLU_031228_4_1_1"/>
<evidence type="ECO:0000256" key="10">
    <source>
        <dbReference type="ARBA" id="ARBA00023242"/>
    </source>
</evidence>
<dbReference type="SMART" id="SM01246">
    <property type="entry name" value="Josephin"/>
    <property type="match status" value="1"/>
</dbReference>
<evidence type="ECO:0000259" key="14">
    <source>
        <dbReference type="PROSITE" id="PS50957"/>
    </source>
</evidence>
<feature type="region of interest" description="Disordered" evidence="13">
    <location>
        <begin position="462"/>
        <end position="540"/>
    </location>
</feature>
<reference evidence="16" key="1">
    <citation type="journal article" date="2014" name="Proc. Natl. Acad. Sci. U.S.A.">
        <title>Extensive sampling of basidiomycete genomes demonstrates inadequacy of the white-rot/brown-rot paradigm for wood decay fungi.</title>
        <authorList>
            <person name="Riley R."/>
            <person name="Salamov A.A."/>
            <person name="Brown D.W."/>
            <person name="Nagy L.G."/>
            <person name="Floudas D."/>
            <person name="Held B.W."/>
            <person name="Levasseur A."/>
            <person name="Lombard V."/>
            <person name="Morin E."/>
            <person name="Otillar R."/>
            <person name="Lindquist E.A."/>
            <person name="Sun H."/>
            <person name="LaButti K.M."/>
            <person name="Schmutz J."/>
            <person name="Jabbour D."/>
            <person name="Luo H."/>
            <person name="Baker S.E."/>
            <person name="Pisabarro A.G."/>
            <person name="Walton J.D."/>
            <person name="Blanchette R.A."/>
            <person name="Henrissat B."/>
            <person name="Martin F."/>
            <person name="Cullen D."/>
            <person name="Hibbett D.S."/>
            <person name="Grigoriev I.V."/>
        </authorList>
    </citation>
    <scope>NUCLEOTIDE SEQUENCE [LARGE SCALE GENOMIC DNA]</scope>
    <source>
        <strain evidence="16">MUCL 33604</strain>
    </source>
</reference>
<feature type="region of interest" description="Disordered" evidence="13">
    <location>
        <begin position="356"/>
        <end position="377"/>
    </location>
</feature>
<protein>
    <recommendedName>
        <fullName evidence="3">ubiquitinyl hydrolase 1</fullName>
        <ecNumber evidence="3">3.4.19.12</ecNumber>
    </recommendedName>
</protein>
<dbReference type="PROSITE" id="PS50957">
    <property type="entry name" value="JOSEPHIN"/>
    <property type="match status" value="1"/>
</dbReference>
<dbReference type="InParanoid" id="A0A067PUE3"/>
<dbReference type="PANTHER" id="PTHR14159">
    <property type="entry name" value="ATAXIN-3-RELATED"/>
    <property type="match status" value="1"/>
</dbReference>
<dbReference type="Pfam" id="PF02099">
    <property type="entry name" value="Josephin"/>
    <property type="match status" value="1"/>
</dbReference>
<dbReference type="InterPro" id="IPR033865">
    <property type="entry name" value="Ataxin-3"/>
</dbReference>
<dbReference type="GO" id="GO:0016579">
    <property type="term" value="P:protein deubiquitination"/>
    <property type="evidence" value="ECO:0007669"/>
    <property type="project" value="InterPro"/>
</dbReference>
<feature type="domain" description="Josephin" evidence="14">
    <location>
        <begin position="8"/>
        <end position="191"/>
    </location>
</feature>
<feature type="active site" description="Proton acceptor" evidence="11">
    <location>
        <position position="118"/>
    </location>
</feature>
<dbReference type="Proteomes" id="UP000027265">
    <property type="component" value="Unassembled WGS sequence"/>
</dbReference>
<organism evidence="15 16">
    <name type="scientific">Jaapia argillacea MUCL 33604</name>
    <dbReference type="NCBI Taxonomy" id="933084"/>
    <lineage>
        <taxon>Eukaryota</taxon>
        <taxon>Fungi</taxon>
        <taxon>Dikarya</taxon>
        <taxon>Basidiomycota</taxon>
        <taxon>Agaricomycotina</taxon>
        <taxon>Agaricomycetes</taxon>
        <taxon>Agaricomycetidae</taxon>
        <taxon>Jaapiales</taxon>
        <taxon>Jaapiaceae</taxon>
        <taxon>Jaapia</taxon>
    </lineage>
</organism>
<dbReference type="STRING" id="933084.A0A067PUE3"/>
<keyword evidence="9" id="KW-0804">Transcription</keyword>
<feature type="region of interest" description="Disordered" evidence="13">
    <location>
        <begin position="414"/>
        <end position="439"/>
    </location>
</feature>
<feature type="region of interest" description="Disordered" evidence="13">
    <location>
        <begin position="266"/>
        <end position="318"/>
    </location>
</feature>
<feature type="compositionally biased region" description="Acidic residues" evidence="13">
    <location>
        <begin position="508"/>
        <end position="523"/>
    </location>
</feature>
<dbReference type="GO" id="GO:0006508">
    <property type="term" value="P:proteolysis"/>
    <property type="evidence" value="ECO:0007669"/>
    <property type="project" value="UniProtKB-KW"/>
</dbReference>
<feature type="region of interest" description="Disordered" evidence="13">
    <location>
        <begin position="198"/>
        <end position="228"/>
    </location>
</feature>
<evidence type="ECO:0000256" key="1">
    <source>
        <dbReference type="ARBA" id="ARBA00000707"/>
    </source>
</evidence>
<dbReference type="GO" id="GO:0005634">
    <property type="term" value="C:nucleus"/>
    <property type="evidence" value="ECO:0007669"/>
    <property type="project" value="UniProtKB-SubCell"/>
</dbReference>
<feature type="compositionally biased region" description="Polar residues" evidence="13">
    <location>
        <begin position="358"/>
        <end position="367"/>
    </location>
</feature>
<evidence type="ECO:0000256" key="5">
    <source>
        <dbReference type="ARBA" id="ARBA00022786"/>
    </source>
</evidence>
<evidence type="ECO:0000256" key="8">
    <source>
        <dbReference type="ARBA" id="ARBA00023015"/>
    </source>
</evidence>
<keyword evidence="5" id="KW-0833">Ubl conjugation pathway</keyword>
<dbReference type="InterPro" id="IPR006155">
    <property type="entry name" value="Josephin"/>
</dbReference>
<evidence type="ECO:0000313" key="15">
    <source>
        <dbReference type="EMBL" id="KDQ57470.1"/>
    </source>
</evidence>
<evidence type="ECO:0000256" key="11">
    <source>
        <dbReference type="PIRSR" id="PIRSR633865-1"/>
    </source>
</evidence>
<evidence type="ECO:0000256" key="6">
    <source>
        <dbReference type="ARBA" id="ARBA00022801"/>
    </source>
</evidence>
<evidence type="ECO:0000256" key="3">
    <source>
        <dbReference type="ARBA" id="ARBA00012759"/>
    </source>
</evidence>
<feature type="compositionally biased region" description="Polar residues" evidence="13">
    <location>
        <begin position="485"/>
        <end position="504"/>
    </location>
</feature>
<dbReference type="AlphaFoldDB" id="A0A067PUE3"/>
<keyword evidence="10" id="KW-0539">Nucleus</keyword>
<keyword evidence="4" id="KW-0645">Protease</keyword>
<evidence type="ECO:0000313" key="16">
    <source>
        <dbReference type="Proteomes" id="UP000027265"/>
    </source>
</evidence>
<evidence type="ECO:0000256" key="13">
    <source>
        <dbReference type="SAM" id="MobiDB-lite"/>
    </source>
</evidence>
<dbReference type="GO" id="GO:0004843">
    <property type="term" value="F:cysteine-type deubiquitinase activity"/>
    <property type="evidence" value="ECO:0007669"/>
    <property type="project" value="UniProtKB-EC"/>
</dbReference>
<evidence type="ECO:0000256" key="2">
    <source>
        <dbReference type="ARBA" id="ARBA00004123"/>
    </source>
</evidence>
<dbReference type="Pfam" id="PF23625">
    <property type="entry name" value="UIM_2"/>
    <property type="match status" value="3"/>
</dbReference>
<dbReference type="EMBL" id="KL197719">
    <property type="protein sequence ID" value="KDQ57470.1"/>
    <property type="molecule type" value="Genomic_DNA"/>
</dbReference>
<dbReference type="PANTHER" id="PTHR14159:SF0">
    <property type="entry name" value="ATAXIN-3-RELATED"/>
    <property type="match status" value="1"/>
</dbReference>